<sequence>MGPTRTTKSSTHHKPSPGHSKHDRNAVKPSTTPGVQKLKASLRQTRRLLAKVSTTQLVRWKSTGITLLVQDKLAADVRVATERKLKSLEADLAKAELVKQERTLATRYHKVKFFGAYGASASTSSIHNQFSLERQKVVRKINQTKKQISSTSKTKELKGLETKLANLRVDLNYITVRLPLTSLQAYPNAVDSTILKLRNTSLFSLQKFARAKSNPLPPRPLHHPQIPKGRRYGPGSASRWRRGSYLRSQNCTSIRGSIRPRHQVHVLARTPGRTRNQRLRRPRRVVGKPVQTLQLRRTPSLERKMVQKVQTKVKEKRMRECSRSDLF</sequence>
<evidence type="ECO:0000256" key="3">
    <source>
        <dbReference type="ARBA" id="ARBA00018689"/>
    </source>
</evidence>
<dbReference type="Pfam" id="PF10153">
    <property type="entry name" value="Efg1"/>
    <property type="match status" value="2"/>
</dbReference>
<name>A0ABR3JIQ3_9AGAR</name>
<feature type="compositionally biased region" description="Basic residues" evidence="8">
    <location>
        <begin position="10"/>
        <end position="22"/>
    </location>
</feature>
<dbReference type="InterPro" id="IPR050786">
    <property type="entry name" value="EFG1_rRNA-proc"/>
</dbReference>
<organism evidence="9 10">
    <name type="scientific">Hohenbuehelia grisea</name>
    <dbReference type="NCBI Taxonomy" id="104357"/>
    <lineage>
        <taxon>Eukaryota</taxon>
        <taxon>Fungi</taxon>
        <taxon>Dikarya</taxon>
        <taxon>Basidiomycota</taxon>
        <taxon>Agaricomycotina</taxon>
        <taxon>Agaricomycetes</taxon>
        <taxon>Agaricomycetidae</taxon>
        <taxon>Agaricales</taxon>
        <taxon>Pleurotineae</taxon>
        <taxon>Pleurotaceae</taxon>
        <taxon>Hohenbuehelia</taxon>
    </lineage>
</organism>
<feature type="region of interest" description="Disordered" evidence="8">
    <location>
        <begin position="213"/>
        <end position="241"/>
    </location>
</feature>
<keyword evidence="5" id="KW-0698">rRNA processing</keyword>
<keyword evidence="10" id="KW-1185">Reference proteome</keyword>
<feature type="region of interest" description="Disordered" evidence="8">
    <location>
        <begin position="1"/>
        <end position="35"/>
    </location>
</feature>
<comment type="caution">
    <text evidence="9">The sequence shown here is derived from an EMBL/GenBank/DDBJ whole genome shotgun (WGS) entry which is preliminary data.</text>
</comment>
<evidence type="ECO:0000313" key="9">
    <source>
        <dbReference type="EMBL" id="KAL0955654.1"/>
    </source>
</evidence>
<reference evidence="10" key="1">
    <citation type="submission" date="2024-06" db="EMBL/GenBank/DDBJ databases">
        <title>Multi-omics analyses provide insights into the biosynthesis of the anticancer antibiotic pleurotin in Hohenbuehelia grisea.</title>
        <authorList>
            <person name="Weaver J.A."/>
            <person name="Alberti F."/>
        </authorList>
    </citation>
    <scope>NUCLEOTIDE SEQUENCE [LARGE SCALE GENOMIC DNA]</scope>
    <source>
        <strain evidence="10">T-177</strain>
    </source>
</reference>
<evidence type="ECO:0000256" key="4">
    <source>
        <dbReference type="ARBA" id="ARBA00019827"/>
    </source>
</evidence>
<evidence type="ECO:0000256" key="2">
    <source>
        <dbReference type="ARBA" id="ARBA00006916"/>
    </source>
</evidence>
<evidence type="ECO:0000256" key="7">
    <source>
        <dbReference type="ARBA" id="ARBA00023242"/>
    </source>
</evidence>
<dbReference type="PANTHER" id="PTHR33911:SF1">
    <property type="entry name" value="RRNA-PROCESSING PROTEIN EFG1"/>
    <property type="match status" value="1"/>
</dbReference>
<gene>
    <name evidence="9" type="ORF">HGRIS_001881</name>
</gene>
<evidence type="ECO:0000256" key="8">
    <source>
        <dbReference type="SAM" id="MobiDB-lite"/>
    </source>
</evidence>
<evidence type="ECO:0000313" key="10">
    <source>
        <dbReference type="Proteomes" id="UP001556367"/>
    </source>
</evidence>
<accession>A0ABR3JIQ3</accession>
<evidence type="ECO:0000256" key="6">
    <source>
        <dbReference type="ARBA" id="ARBA00023054"/>
    </source>
</evidence>
<dbReference type="EMBL" id="JASNQZ010000006">
    <property type="protein sequence ID" value="KAL0955654.1"/>
    <property type="molecule type" value="Genomic_DNA"/>
</dbReference>
<keyword evidence="7" id="KW-0539">Nucleus</keyword>
<comment type="subcellular location">
    <subcellularLocation>
        <location evidence="1">Nucleus</location>
        <location evidence="1">Nucleolus</location>
    </subcellularLocation>
</comment>
<keyword evidence="6" id="KW-0175">Coiled coil</keyword>
<dbReference type="Proteomes" id="UP001556367">
    <property type="component" value="Unassembled WGS sequence"/>
</dbReference>
<dbReference type="InterPro" id="IPR019310">
    <property type="entry name" value="Efg1"/>
</dbReference>
<dbReference type="PANTHER" id="PTHR33911">
    <property type="entry name" value="RRNA-PROCESSING PROTEIN EFG1"/>
    <property type="match status" value="1"/>
</dbReference>
<protein>
    <recommendedName>
        <fullName evidence="3">rRNA-processing protein EFG1</fullName>
    </recommendedName>
    <alternativeName>
        <fullName evidence="4">rRNA-processing protein efg1</fullName>
    </alternativeName>
</protein>
<evidence type="ECO:0000256" key="1">
    <source>
        <dbReference type="ARBA" id="ARBA00004604"/>
    </source>
</evidence>
<proteinExistence type="inferred from homology"/>
<comment type="similarity">
    <text evidence="2">Belongs to the EFG1 family.</text>
</comment>
<evidence type="ECO:0000256" key="5">
    <source>
        <dbReference type="ARBA" id="ARBA00022552"/>
    </source>
</evidence>